<dbReference type="GO" id="GO:0003700">
    <property type="term" value="F:DNA-binding transcription factor activity"/>
    <property type="evidence" value="ECO:0007669"/>
    <property type="project" value="InterPro"/>
</dbReference>
<evidence type="ECO:0000313" key="2">
    <source>
        <dbReference type="Proteomes" id="UP000002411"/>
    </source>
</evidence>
<sequence>MVRSYNIDDLIQIAGIGLTKTYNSYDVDKGKHHRINFSGLNRATYFFIFYKNK</sequence>
<organism evidence="1 2">
    <name type="scientific">Clostridium kluyveri (strain ATCC 8527 / DSM 555 / NBRC 12016 / NCIMB 10680 / K1)</name>
    <dbReference type="NCBI Taxonomy" id="431943"/>
    <lineage>
        <taxon>Bacteria</taxon>
        <taxon>Bacillati</taxon>
        <taxon>Bacillota</taxon>
        <taxon>Clostridia</taxon>
        <taxon>Eubacteriales</taxon>
        <taxon>Clostridiaceae</taxon>
        <taxon>Clostridium</taxon>
    </lineage>
</organism>
<accession>A5N591</accession>
<dbReference type="SUPFAM" id="SSF88946">
    <property type="entry name" value="Sigma2 domain of RNA polymerase sigma factors"/>
    <property type="match status" value="1"/>
</dbReference>
<protein>
    <submittedName>
        <fullName evidence="1">Uncharacterized protein</fullName>
    </submittedName>
</protein>
<evidence type="ECO:0000313" key="1">
    <source>
        <dbReference type="EMBL" id="EDK32472.1"/>
    </source>
</evidence>
<dbReference type="Proteomes" id="UP000002411">
    <property type="component" value="Chromosome"/>
</dbReference>
<dbReference type="EMBL" id="CP000673">
    <property type="protein sequence ID" value="EDK32472.1"/>
    <property type="molecule type" value="Genomic_DNA"/>
</dbReference>
<name>A5N591_CLOK5</name>
<dbReference type="KEGG" id="ckl:CKL_0418"/>
<proteinExistence type="predicted"/>
<dbReference type="GO" id="GO:0006352">
    <property type="term" value="P:DNA-templated transcription initiation"/>
    <property type="evidence" value="ECO:0007669"/>
    <property type="project" value="InterPro"/>
</dbReference>
<dbReference type="InterPro" id="IPR013325">
    <property type="entry name" value="RNA_pol_sigma_r2"/>
</dbReference>
<dbReference type="AlphaFoldDB" id="A5N591"/>
<dbReference type="HOGENOM" id="CLU_3060175_0_0_9"/>
<dbReference type="STRING" id="431943.CKL_0418"/>
<reference evidence="1 2" key="1">
    <citation type="journal article" date="2008" name="Proc. Natl. Acad. Sci. U.S.A.">
        <title>The genome of Clostridium kluyveri, a strict anaerobe with unique metabolic features.</title>
        <authorList>
            <person name="Seedorf H."/>
            <person name="Fricke W.F."/>
            <person name="Veith B."/>
            <person name="Brueggemann H."/>
            <person name="Liesegang H."/>
            <person name="Strittmatter A."/>
            <person name="Miethke M."/>
            <person name="Buckel W."/>
            <person name="Hinderberger J."/>
            <person name="Li F."/>
            <person name="Hagemeier C."/>
            <person name="Thauer R.K."/>
            <person name="Gottschalk G."/>
        </authorList>
    </citation>
    <scope>NUCLEOTIDE SEQUENCE [LARGE SCALE GENOMIC DNA]</scope>
    <source>
        <strain evidence="2">ATCC 8527 / DSM 555 / NCIMB 10680</strain>
    </source>
</reference>
<keyword evidence="2" id="KW-1185">Reference proteome</keyword>
<gene>
    <name evidence="1" type="ordered locus">CKL_0418</name>
</gene>